<gene>
    <name evidence="6" type="ORF">SAMN03080614_10943</name>
</gene>
<sequence>MNLETGIISLGREEIVYCKGVPEKPKGIVVIVHGFAEHMGRYTELIQFLQEKGYGVYGFDHLGHGKSGKIRGHIDNFLQLVDSVYKIVQIAKENHPELPIVIFGHSMGGLVSAAFGIMYPDEVDGQILSAPALGIESKGTERFMLKLMRCFFPRKYLANKVGNKISKDSGVIDRYLNDELVLKEATLNFYYEVFIKGINYVKENRKKYCYPLLLLHGTEDKIIDCKLSQQFFKECSSQDKEIKIYEGLYHELLNEPEKAEVLEDIYLWLEKRVK</sequence>
<evidence type="ECO:0000256" key="1">
    <source>
        <dbReference type="ARBA" id="ARBA00001613"/>
    </source>
</evidence>
<dbReference type="InterPro" id="IPR022742">
    <property type="entry name" value="Hydrolase_4"/>
</dbReference>
<dbReference type="InterPro" id="IPR051044">
    <property type="entry name" value="MAG_DAG_Lipase"/>
</dbReference>
<dbReference type="EC" id="3.1.1.23" evidence="3"/>
<name>A0A1I0CUI8_9FIRM</name>
<dbReference type="GO" id="GO:0047372">
    <property type="term" value="F:monoacylglycerol lipase activity"/>
    <property type="evidence" value="ECO:0007669"/>
    <property type="project" value="UniProtKB-EC"/>
</dbReference>
<feature type="domain" description="Serine aminopeptidase S33" evidence="5">
    <location>
        <begin position="24"/>
        <end position="257"/>
    </location>
</feature>
<comment type="similarity">
    <text evidence="2">Belongs to the AB hydrolase superfamily.</text>
</comment>
<evidence type="ECO:0000259" key="5">
    <source>
        <dbReference type="Pfam" id="PF12146"/>
    </source>
</evidence>
<proteinExistence type="inferred from homology"/>
<keyword evidence="7" id="KW-1185">Reference proteome</keyword>
<dbReference type="SUPFAM" id="SSF53474">
    <property type="entry name" value="alpha/beta-Hydrolases"/>
    <property type="match status" value="1"/>
</dbReference>
<comment type="catalytic activity">
    <reaction evidence="1">
        <text>Hydrolyzes glycerol monoesters of long-chain fatty acids.</text>
        <dbReference type="EC" id="3.1.1.23"/>
    </reaction>
</comment>
<dbReference type="PRINTS" id="PR00111">
    <property type="entry name" value="ABHYDROLASE"/>
</dbReference>
<reference evidence="7" key="1">
    <citation type="submission" date="2016-10" db="EMBL/GenBank/DDBJ databases">
        <authorList>
            <person name="Varghese N."/>
            <person name="Submissions S."/>
        </authorList>
    </citation>
    <scope>NUCLEOTIDE SEQUENCE [LARGE SCALE GENOMIC DNA]</scope>
    <source>
        <strain evidence="7">DSM 13577</strain>
    </source>
</reference>
<dbReference type="Pfam" id="PF12146">
    <property type="entry name" value="Hydrolase_4"/>
    <property type="match status" value="1"/>
</dbReference>
<accession>A0A1I0CUI8</accession>
<evidence type="ECO:0000256" key="3">
    <source>
        <dbReference type="ARBA" id="ARBA00013254"/>
    </source>
</evidence>
<organism evidence="6 7">
    <name type="scientific">Anaerobranca gottschalkii DSM 13577</name>
    <dbReference type="NCBI Taxonomy" id="1120990"/>
    <lineage>
        <taxon>Bacteria</taxon>
        <taxon>Bacillati</taxon>
        <taxon>Bacillota</taxon>
        <taxon>Clostridia</taxon>
        <taxon>Eubacteriales</taxon>
        <taxon>Proteinivoracaceae</taxon>
        <taxon>Anaerobranca</taxon>
    </lineage>
</organism>
<dbReference type="EMBL" id="FOIF01000094">
    <property type="protein sequence ID" value="SET23270.1"/>
    <property type="molecule type" value="Genomic_DNA"/>
</dbReference>
<dbReference type="Proteomes" id="UP000243819">
    <property type="component" value="Unassembled WGS sequence"/>
</dbReference>
<dbReference type="PANTHER" id="PTHR11614">
    <property type="entry name" value="PHOSPHOLIPASE-RELATED"/>
    <property type="match status" value="1"/>
</dbReference>
<evidence type="ECO:0000313" key="7">
    <source>
        <dbReference type="Proteomes" id="UP000243819"/>
    </source>
</evidence>
<evidence type="ECO:0000256" key="2">
    <source>
        <dbReference type="ARBA" id="ARBA00008645"/>
    </source>
</evidence>
<evidence type="ECO:0000256" key="4">
    <source>
        <dbReference type="ARBA" id="ARBA00071261"/>
    </source>
</evidence>
<dbReference type="InterPro" id="IPR029058">
    <property type="entry name" value="AB_hydrolase_fold"/>
</dbReference>
<dbReference type="FunFam" id="3.40.50.1820:FF:000117">
    <property type="entry name" value="Monoglyceride lipase, putative"/>
    <property type="match status" value="1"/>
</dbReference>
<dbReference type="STRING" id="1120990.SAMN03080614_10943"/>
<dbReference type="RefSeq" id="WP_177159814.1">
    <property type="nucleotide sequence ID" value="NZ_FOIF01000094.1"/>
</dbReference>
<dbReference type="AlphaFoldDB" id="A0A1I0CUI8"/>
<dbReference type="Gene3D" id="3.40.50.1820">
    <property type="entry name" value="alpha/beta hydrolase"/>
    <property type="match status" value="1"/>
</dbReference>
<dbReference type="InterPro" id="IPR000073">
    <property type="entry name" value="AB_hydrolase_1"/>
</dbReference>
<protein>
    <recommendedName>
        <fullName evidence="4">Monoacylglycerol lipase</fullName>
        <ecNumber evidence="3">3.1.1.23</ecNumber>
    </recommendedName>
</protein>
<evidence type="ECO:0000313" key="6">
    <source>
        <dbReference type="EMBL" id="SET23270.1"/>
    </source>
</evidence>